<evidence type="ECO:0000256" key="1">
    <source>
        <dbReference type="SAM" id="MobiDB-lite"/>
    </source>
</evidence>
<feature type="compositionally biased region" description="Low complexity" evidence="1">
    <location>
        <begin position="23"/>
        <end position="72"/>
    </location>
</feature>
<name>A0A1G9TK41_9BACL</name>
<dbReference type="AlphaFoldDB" id="A0A1G9TK41"/>
<feature type="region of interest" description="Disordered" evidence="1">
    <location>
        <begin position="1"/>
        <end position="72"/>
    </location>
</feature>
<proteinExistence type="predicted"/>
<sequence length="72" mass="7740">MNEYYGKHSNSRMFPQLPGQGSGQQTPGFHGFFPQGQGGQQQMPQFPGLFPGMPGSQQQQGQQGGQSQQGQG</sequence>
<gene>
    <name evidence="2" type="ORF">SAMN04488137_0328</name>
</gene>
<organism evidence="2 3">
    <name type="scientific">Fictibacillus solisalsi</name>
    <dbReference type="NCBI Taxonomy" id="459525"/>
    <lineage>
        <taxon>Bacteria</taxon>
        <taxon>Bacillati</taxon>
        <taxon>Bacillota</taxon>
        <taxon>Bacilli</taxon>
        <taxon>Bacillales</taxon>
        <taxon>Fictibacillaceae</taxon>
        <taxon>Fictibacillus</taxon>
    </lineage>
</organism>
<dbReference type="Proteomes" id="UP000199544">
    <property type="component" value="Unassembled WGS sequence"/>
</dbReference>
<dbReference type="EMBL" id="FNHW01000001">
    <property type="protein sequence ID" value="SDM47784.1"/>
    <property type="molecule type" value="Genomic_DNA"/>
</dbReference>
<keyword evidence="3" id="KW-1185">Reference proteome</keyword>
<evidence type="ECO:0000313" key="2">
    <source>
        <dbReference type="EMBL" id="SDM47784.1"/>
    </source>
</evidence>
<reference evidence="3" key="1">
    <citation type="submission" date="2016-10" db="EMBL/GenBank/DDBJ databases">
        <authorList>
            <person name="Varghese N."/>
            <person name="Submissions S."/>
        </authorList>
    </citation>
    <scope>NUCLEOTIDE SEQUENCE [LARGE SCALE GENOMIC DNA]</scope>
    <source>
        <strain evidence="3">CGMCC 1.6854</strain>
    </source>
</reference>
<feature type="non-terminal residue" evidence="2">
    <location>
        <position position="72"/>
    </location>
</feature>
<evidence type="ECO:0000313" key="3">
    <source>
        <dbReference type="Proteomes" id="UP000199544"/>
    </source>
</evidence>
<accession>A0A1G9TK41</accession>
<protein>
    <submittedName>
        <fullName evidence="2">Uncharacterized protein</fullName>
    </submittedName>
</protein>